<dbReference type="Pfam" id="PF00443">
    <property type="entry name" value="UCH"/>
    <property type="match status" value="1"/>
</dbReference>
<feature type="region of interest" description="Disordered" evidence="4">
    <location>
        <begin position="845"/>
        <end position="872"/>
    </location>
</feature>
<feature type="compositionally biased region" description="Low complexity" evidence="4">
    <location>
        <begin position="776"/>
        <end position="785"/>
    </location>
</feature>
<dbReference type="PANTHER" id="PTHR22975">
    <property type="entry name" value="UBIQUITIN SPECIFIC PROTEINASE"/>
    <property type="match status" value="1"/>
</dbReference>
<dbReference type="GO" id="GO:0004843">
    <property type="term" value="F:cysteine-type deubiquitinase activity"/>
    <property type="evidence" value="ECO:0007669"/>
    <property type="project" value="InterPro"/>
</dbReference>
<dbReference type="CDD" id="cd02257">
    <property type="entry name" value="Peptidase_C19"/>
    <property type="match status" value="1"/>
</dbReference>
<feature type="compositionally biased region" description="Basic and acidic residues" evidence="4">
    <location>
        <begin position="586"/>
        <end position="603"/>
    </location>
</feature>
<comment type="similarity">
    <text evidence="1">Belongs to the peptidase C19 family.</text>
</comment>
<dbReference type="PANTHER" id="PTHR22975:SF6">
    <property type="entry name" value="INACTIVE UBIQUITIN CARBOXYL-TERMINAL HYDROLASE 53"/>
    <property type="match status" value="1"/>
</dbReference>
<dbReference type="Ensembl" id="ENSGACT00000025870.2">
    <property type="protein sequence ID" value="ENSGACP00000025819.2"/>
    <property type="gene ID" value="ENSGACG00000019533.2"/>
</dbReference>
<evidence type="ECO:0000256" key="2">
    <source>
        <dbReference type="ARBA" id="ARBA00022786"/>
    </source>
</evidence>
<dbReference type="InterPro" id="IPR052398">
    <property type="entry name" value="Ubiquitin_hydrolase_53/54"/>
</dbReference>
<feature type="compositionally biased region" description="Basic and acidic residues" evidence="4">
    <location>
        <begin position="541"/>
        <end position="551"/>
    </location>
</feature>
<dbReference type="InterPro" id="IPR001394">
    <property type="entry name" value="Peptidase_C19_UCH"/>
</dbReference>
<keyword evidence="7" id="KW-1185">Reference proteome</keyword>
<feature type="compositionally biased region" description="Basic and acidic residues" evidence="4">
    <location>
        <begin position="612"/>
        <end position="638"/>
    </location>
</feature>
<dbReference type="PROSITE" id="PS50235">
    <property type="entry name" value="USP_3"/>
    <property type="match status" value="1"/>
</dbReference>
<dbReference type="InterPro" id="IPR038765">
    <property type="entry name" value="Papain-like_cys_pep_sf"/>
</dbReference>
<dbReference type="GeneTree" id="ENSGT00940000156337"/>
<dbReference type="GO" id="GO:0007605">
    <property type="term" value="P:sensory perception of sound"/>
    <property type="evidence" value="ECO:0007669"/>
    <property type="project" value="TreeGrafter"/>
</dbReference>
<sequence length="890" mass="99115">MAWAKFFRKPGGNLGKSYQPGSMLSLAPTKGLLNEPGQNSCFLNSAVQVLWQLDIFRRSLRQLPGHFCLGESCIFCALKGIFSQFQHSRERALPSDNLRHALAETFKDEQRFQLGFMDDAAECFENILERIHRHIVPEETDACTSKSCITHQKFAMTLYEQSVCRSCGASSDPLPFTELVHYVSTTALCQQPLQRKDESFGELLQAANTIGDLRNCPSNCGQRIKIRRVLMNSPEIVTIGFVWDSDQSDLTEEVIRSLGPHLSLSALFYRVTDEHAKKGELMLVGMICYTSRHYCAFAFHTKSSKWVFFDDATVKEIGSRWKDVVTKCIRGHFQPLLLFYANPDGSAIAADDASSQNSGQPHYKASVNGEIKLCQILHGFACLLSLSFEVKIGSGDPKSRPRDIFREVAQRSGAARGMLPSRREPDKSGHRRPELRHRDPGQDRTYSRSVSPPENGFKQHVEPRLYSSQGKGPTRTERTPHLGGRSSHDPPRAHSRVQALHTVPVSSGHHSRRIDQVPNGYDTDSSQDSRERPMSRGNHRSRPDRPWKPVREALNVDSVLSGVHPAGQERRQQSPARRRPSSQSPSRDRERESSWAGREERQPKSLMTIYEDEQRHETGGSRSSLDSDGRHSDKDRPKGSAVPKVRNDNWKIQRAESGYESSDRLSNGSASLDSPVVDNLSSKDLRTIPELQLTRSASSNCEFPHGLNPFTHNRPPPLPPKTFGGGHADASAVHSRPPEVPARLSPRYGPKSDSSPLSHTALRRWIEAPAEHRLSSDASSRSGSSDQDRNDLSASESDERLPGPDPGPRDGTGSPAQTDVAFPTTYFSVDSCMTDTYRAKYHKRPGAHVKADDHTSSGESDVEGRLPLSDVQPPQLIKSRSELGNDIIIV</sequence>
<feature type="compositionally biased region" description="Basic and acidic residues" evidence="4">
    <location>
        <begin position="786"/>
        <end position="802"/>
    </location>
</feature>
<reference evidence="6" key="3">
    <citation type="submission" date="2025-09" db="UniProtKB">
        <authorList>
            <consortium name="Ensembl"/>
        </authorList>
    </citation>
    <scope>IDENTIFICATION</scope>
</reference>
<evidence type="ECO:0000313" key="7">
    <source>
        <dbReference type="Proteomes" id="UP000007635"/>
    </source>
</evidence>
<dbReference type="GO" id="GO:0016579">
    <property type="term" value="P:protein deubiquitination"/>
    <property type="evidence" value="ECO:0007669"/>
    <property type="project" value="InterPro"/>
</dbReference>
<dbReference type="Gene3D" id="3.90.70.10">
    <property type="entry name" value="Cysteine proteinases"/>
    <property type="match status" value="1"/>
</dbReference>
<dbReference type="eggNOG" id="KOG1887">
    <property type="taxonomic scope" value="Eukaryota"/>
</dbReference>
<evidence type="ECO:0000256" key="4">
    <source>
        <dbReference type="SAM" id="MobiDB-lite"/>
    </source>
</evidence>
<keyword evidence="3" id="KW-0378">Hydrolase</keyword>
<dbReference type="FunFam" id="3.90.70.10:FF:000041">
    <property type="entry name" value="Inactive ubiquitin carboxyl-terminal hydrolase 53"/>
    <property type="match status" value="1"/>
</dbReference>
<dbReference type="GO" id="GO:0005911">
    <property type="term" value="C:cell-cell junction"/>
    <property type="evidence" value="ECO:0007669"/>
    <property type="project" value="TreeGrafter"/>
</dbReference>
<feature type="region of interest" description="Disordered" evidence="4">
    <location>
        <begin position="770"/>
        <end position="822"/>
    </location>
</feature>
<dbReference type="OMA" id="KHYCTFA"/>
<dbReference type="Proteomes" id="UP000007635">
    <property type="component" value="Chromosome VII"/>
</dbReference>
<name>G3Q7F9_GASAC</name>
<protein>
    <submittedName>
        <fullName evidence="6">Ubiquitin specific peptidase 53</fullName>
    </submittedName>
</protein>
<evidence type="ECO:0000259" key="5">
    <source>
        <dbReference type="PROSITE" id="PS50235"/>
    </source>
</evidence>
<dbReference type="InParanoid" id="G3Q7F9"/>
<feature type="region of interest" description="Disordered" evidence="4">
    <location>
        <begin position="699"/>
        <end position="757"/>
    </location>
</feature>
<evidence type="ECO:0000256" key="3">
    <source>
        <dbReference type="ARBA" id="ARBA00022801"/>
    </source>
</evidence>
<evidence type="ECO:0000256" key="1">
    <source>
        <dbReference type="ARBA" id="ARBA00009085"/>
    </source>
</evidence>
<reference evidence="6 7" key="1">
    <citation type="journal article" date="2021" name="G3 (Bethesda)">
        <title>Improved contiguity of the threespine stickleback genome using long-read sequencing.</title>
        <authorList>
            <person name="Nath S."/>
            <person name="Shaw D.E."/>
            <person name="White M.A."/>
        </authorList>
    </citation>
    <scope>NUCLEOTIDE SEQUENCE [LARGE SCALE GENOMIC DNA]</scope>
    <source>
        <strain evidence="6 7">Lake Benthic</strain>
    </source>
</reference>
<dbReference type="SUPFAM" id="SSF54001">
    <property type="entry name" value="Cysteine proteinases"/>
    <property type="match status" value="1"/>
</dbReference>
<proteinExistence type="inferred from homology"/>
<reference evidence="6" key="2">
    <citation type="submission" date="2025-08" db="UniProtKB">
        <authorList>
            <consortium name="Ensembl"/>
        </authorList>
    </citation>
    <scope>IDENTIFICATION</scope>
</reference>
<keyword evidence="2" id="KW-0833">Ubl conjugation pathway</keyword>
<feature type="compositionally biased region" description="Basic and acidic residues" evidence="4">
    <location>
        <begin position="474"/>
        <end position="492"/>
    </location>
</feature>
<accession>G3Q7F9</accession>
<feature type="compositionally biased region" description="Basic and acidic residues" evidence="4">
    <location>
        <begin position="421"/>
        <end position="446"/>
    </location>
</feature>
<dbReference type="AlphaFoldDB" id="G3Q7F9"/>
<evidence type="ECO:0000313" key="6">
    <source>
        <dbReference type="Ensembl" id="ENSGACP00000025819.2"/>
    </source>
</evidence>
<dbReference type="Bgee" id="ENSGACG00000019533">
    <property type="expression patterns" value="Expressed in intestinal epithelial cell and 6 other cell types or tissues"/>
</dbReference>
<organism evidence="6 7">
    <name type="scientific">Gasterosteus aculeatus aculeatus</name>
    <name type="common">three-spined stickleback</name>
    <dbReference type="NCBI Taxonomy" id="481459"/>
    <lineage>
        <taxon>Eukaryota</taxon>
        <taxon>Metazoa</taxon>
        <taxon>Chordata</taxon>
        <taxon>Craniata</taxon>
        <taxon>Vertebrata</taxon>
        <taxon>Euteleostomi</taxon>
        <taxon>Actinopterygii</taxon>
        <taxon>Neopterygii</taxon>
        <taxon>Teleostei</taxon>
        <taxon>Neoteleostei</taxon>
        <taxon>Acanthomorphata</taxon>
        <taxon>Eupercaria</taxon>
        <taxon>Perciformes</taxon>
        <taxon>Cottioidei</taxon>
        <taxon>Gasterosteales</taxon>
        <taxon>Gasterosteidae</taxon>
        <taxon>Gasterosteus</taxon>
    </lineage>
</organism>
<dbReference type="GO" id="GO:0010996">
    <property type="term" value="P:response to auditory stimulus"/>
    <property type="evidence" value="ECO:0007669"/>
    <property type="project" value="TreeGrafter"/>
</dbReference>
<dbReference type="InterPro" id="IPR028889">
    <property type="entry name" value="USP"/>
</dbReference>
<feature type="region of interest" description="Disordered" evidence="4">
    <location>
        <begin position="409"/>
        <end position="677"/>
    </location>
</feature>
<dbReference type="OrthoDB" id="205782at2759"/>
<feature type="compositionally biased region" description="Basic and acidic residues" evidence="4">
    <location>
        <begin position="645"/>
        <end position="654"/>
    </location>
</feature>
<feature type="domain" description="USP" evidence="5">
    <location>
        <begin position="30"/>
        <end position="343"/>
    </location>
</feature>